<dbReference type="Pfam" id="PF04784">
    <property type="entry name" value="DUF547"/>
    <property type="match status" value="1"/>
</dbReference>
<dbReference type="PANTHER" id="PTHR46361:SF3">
    <property type="entry name" value="ELECTRON CARRIER_ PROTEIN DISULFIDE OXIDOREDUCTASE"/>
    <property type="match status" value="1"/>
</dbReference>
<dbReference type="GO" id="GO:0016301">
    <property type="term" value="F:kinase activity"/>
    <property type="evidence" value="ECO:0007669"/>
    <property type="project" value="UniProtKB-KW"/>
</dbReference>
<accession>A0A378IDK9</accession>
<evidence type="ECO:0000313" key="3">
    <source>
        <dbReference type="EMBL" id="STX32950.1"/>
    </source>
</evidence>
<keyword evidence="4" id="KW-1185">Reference proteome</keyword>
<dbReference type="PANTHER" id="PTHR46361">
    <property type="entry name" value="ELECTRON CARRIER/ PROTEIN DISULFIDE OXIDOREDUCTASE"/>
    <property type="match status" value="1"/>
</dbReference>
<feature type="domain" description="DUF547" evidence="1">
    <location>
        <begin position="92"/>
        <end position="206"/>
    </location>
</feature>
<keyword evidence="3" id="KW-0808">Transferase</keyword>
<reference evidence="2 4" key="1">
    <citation type="submission" date="2015-11" db="EMBL/GenBank/DDBJ databases">
        <title>Genomic analysis of 38 Legionella species identifies large and diverse effector repertoires.</title>
        <authorList>
            <person name="Burstein D."/>
            <person name="Amaro F."/>
            <person name="Zusman T."/>
            <person name="Lifshitz Z."/>
            <person name="Cohen O."/>
            <person name="Gilbert J.A."/>
            <person name="Pupko T."/>
            <person name="Shuman H.A."/>
            <person name="Segal G."/>
        </authorList>
    </citation>
    <scope>NUCLEOTIDE SEQUENCE [LARGE SCALE GENOMIC DNA]</scope>
    <source>
        <strain evidence="2 4">CDC#1407-AL-14</strain>
    </source>
</reference>
<dbReference type="InterPro" id="IPR006869">
    <property type="entry name" value="DUF547"/>
</dbReference>
<protein>
    <submittedName>
        <fullName evidence="2 3">Ser/Thr protein kinase</fullName>
    </submittedName>
</protein>
<organism evidence="3 5">
    <name type="scientific">Legionella birminghamensis</name>
    <dbReference type="NCBI Taxonomy" id="28083"/>
    <lineage>
        <taxon>Bacteria</taxon>
        <taxon>Pseudomonadati</taxon>
        <taxon>Pseudomonadota</taxon>
        <taxon>Gammaproteobacteria</taxon>
        <taxon>Legionellales</taxon>
        <taxon>Legionellaceae</taxon>
        <taxon>Legionella</taxon>
    </lineage>
</organism>
<gene>
    <name evidence="2" type="ORF">Lbir_3127</name>
    <name evidence="3" type="ORF">NCTC12437_02759</name>
</gene>
<dbReference type="EMBL" id="LNXT01000052">
    <property type="protein sequence ID" value="KTC66825.1"/>
    <property type="molecule type" value="Genomic_DNA"/>
</dbReference>
<dbReference type="EMBL" id="UGNW01000001">
    <property type="protein sequence ID" value="STX32950.1"/>
    <property type="molecule type" value="Genomic_DNA"/>
</dbReference>
<evidence type="ECO:0000259" key="1">
    <source>
        <dbReference type="Pfam" id="PF04784"/>
    </source>
</evidence>
<dbReference type="STRING" id="28083.Lbir_3127"/>
<sequence length="279" mass="32150">MSKCLRISVLFLLLFITGNIFASFNKSLWPIWEVNNPLSKAIIQHTEWQEFLQKHVITNEEGINLVDYPSLKENDRQLLKKYIERMSTVSISNFNRAEQLAYWINVYNAITVHTVASYYPVNSIDEINISPGLFSIGPWGAKLITVNNISLSLDEIQNRIIRPIWNDSRSHYALNNGAIGAPNLSRQAYTGEKLDEQLNQAAFEYVNSLRGVQVIEGELVVSKIYDWFSEDFGETKQNVINHIKQFAKEPLKQQLKHINTIDNYVYNWHLNTSVAKQDS</sequence>
<dbReference type="OrthoDB" id="526867at2"/>
<keyword evidence="3" id="KW-0418">Kinase</keyword>
<dbReference type="RefSeq" id="WP_058525108.1">
    <property type="nucleotide sequence ID" value="NZ_CAAAHV010000014.1"/>
</dbReference>
<dbReference type="Proteomes" id="UP000255066">
    <property type="component" value="Unassembled WGS sequence"/>
</dbReference>
<evidence type="ECO:0000313" key="2">
    <source>
        <dbReference type="EMBL" id="KTC66825.1"/>
    </source>
</evidence>
<dbReference type="Proteomes" id="UP000054735">
    <property type="component" value="Unassembled WGS sequence"/>
</dbReference>
<name>A0A378IDK9_9GAMM</name>
<reference evidence="3 5" key="2">
    <citation type="submission" date="2018-06" db="EMBL/GenBank/DDBJ databases">
        <authorList>
            <consortium name="Pathogen Informatics"/>
            <person name="Doyle S."/>
        </authorList>
    </citation>
    <scope>NUCLEOTIDE SEQUENCE [LARGE SCALE GENOMIC DNA]</scope>
    <source>
        <strain evidence="3 5">NCTC12437</strain>
    </source>
</reference>
<evidence type="ECO:0000313" key="5">
    <source>
        <dbReference type="Proteomes" id="UP000255066"/>
    </source>
</evidence>
<dbReference type="AlphaFoldDB" id="A0A378IDK9"/>
<proteinExistence type="predicted"/>
<evidence type="ECO:0000313" key="4">
    <source>
        <dbReference type="Proteomes" id="UP000054735"/>
    </source>
</evidence>